<dbReference type="RefSeq" id="WP_203146547.1">
    <property type="nucleotide sequence ID" value="NZ_JAEVHL010000002.1"/>
</dbReference>
<evidence type="ECO:0000313" key="2">
    <source>
        <dbReference type="EMBL" id="MBM0274117.1"/>
    </source>
</evidence>
<organism evidence="2 3">
    <name type="scientific">Micromonospora tarensis</name>
    <dbReference type="NCBI Taxonomy" id="2806100"/>
    <lineage>
        <taxon>Bacteria</taxon>
        <taxon>Bacillati</taxon>
        <taxon>Actinomycetota</taxon>
        <taxon>Actinomycetes</taxon>
        <taxon>Micromonosporales</taxon>
        <taxon>Micromonosporaceae</taxon>
        <taxon>Micromonospora</taxon>
    </lineage>
</organism>
<protein>
    <submittedName>
        <fullName evidence="2">Uncharacterized protein</fullName>
    </submittedName>
</protein>
<comment type="caution">
    <text evidence="2">The sequence shown here is derived from an EMBL/GenBank/DDBJ whole genome shotgun (WGS) entry which is preliminary data.</text>
</comment>
<sequence length="120" mass="12403">MTQETTAERTIRPFAAVLQEIGGGKTHDRLSEQLADLVEAVTSTGKKGTLTLQVTVAPIKAGNTSTLIVTGKTTCKAPEGDDAAPSSVFFPDAAGNLTRNDPNQPSLPLRGLESPGKASA</sequence>
<dbReference type="Proteomes" id="UP000622245">
    <property type="component" value="Unassembled WGS sequence"/>
</dbReference>
<dbReference type="EMBL" id="JAEVHL010000002">
    <property type="protein sequence ID" value="MBM0274117.1"/>
    <property type="molecule type" value="Genomic_DNA"/>
</dbReference>
<feature type="compositionally biased region" description="Polar residues" evidence="1">
    <location>
        <begin position="97"/>
        <end position="106"/>
    </location>
</feature>
<proteinExistence type="predicted"/>
<evidence type="ECO:0000313" key="3">
    <source>
        <dbReference type="Proteomes" id="UP000622245"/>
    </source>
</evidence>
<accession>A0ABS1Y9N6</accession>
<evidence type="ECO:0000256" key="1">
    <source>
        <dbReference type="SAM" id="MobiDB-lite"/>
    </source>
</evidence>
<reference evidence="2 3" key="1">
    <citation type="submission" date="2021-01" db="EMBL/GenBank/DDBJ databases">
        <title>Draft genome sequence of Micromonospora sp. strain STR1s_6.</title>
        <authorList>
            <person name="Karlyshev A."/>
            <person name="Jawad R."/>
        </authorList>
    </citation>
    <scope>NUCLEOTIDE SEQUENCE [LARGE SCALE GENOMIC DNA]</scope>
    <source>
        <strain evidence="2 3">STR1S-6</strain>
    </source>
</reference>
<gene>
    <name evidence="2" type="ORF">JM949_00890</name>
</gene>
<feature type="region of interest" description="Disordered" evidence="1">
    <location>
        <begin position="77"/>
        <end position="120"/>
    </location>
</feature>
<name>A0ABS1Y9N6_9ACTN</name>
<keyword evidence="3" id="KW-1185">Reference proteome</keyword>